<sequence>MTPKWTDAQIKLIREQVDAEMSQFAAKMTEVQTMIVSTSDGRPLTAFFSTSGDKNRIGAMISSLLAVCETASRELVAGRCLSAIVSAENANVVVLRVGGTNSQFVLAVAFDAKLMLGTALRMTHDFGDLVARIVATPF</sequence>
<evidence type="ECO:0000259" key="1">
    <source>
        <dbReference type="SMART" id="SM00960"/>
    </source>
</evidence>
<dbReference type="RefSeq" id="WP_129834625.1">
    <property type="nucleotide sequence ID" value="NZ_CP035704.1"/>
</dbReference>
<feature type="domain" description="Roadblock/LAMTOR2" evidence="1">
    <location>
        <begin position="18"/>
        <end position="110"/>
    </location>
</feature>
<keyword evidence="3" id="KW-1185">Reference proteome</keyword>
<reference evidence="2 3" key="1">
    <citation type="submission" date="2019-01" db="EMBL/GenBank/DDBJ databases">
        <title>Pseudolysobacter antarctica gen. nov., sp. nov., isolated from Fildes Peninsula, Antarctica.</title>
        <authorList>
            <person name="Wei Z."/>
            <person name="Peng F."/>
        </authorList>
    </citation>
    <scope>NUCLEOTIDE SEQUENCE [LARGE SCALE GENOMIC DNA]</scope>
    <source>
        <strain evidence="2 3">AQ6-296</strain>
    </source>
</reference>
<protein>
    <submittedName>
        <fullName evidence="2">Roadblock/LC7 domain-containing protein</fullName>
    </submittedName>
</protein>
<dbReference type="Proteomes" id="UP000291562">
    <property type="component" value="Chromosome"/>
</dbReference>
<dbReference type="KEGG" id="xbc:ELE36_14850"/>
<name>A0A411HLX2_9GAMM</name>
<dbReference type="InterPro" id="IPR004942">
    <property type="entry name" value="Roadblock/LAMTOR2_dom"/>
</dbReference>
<proteinExistence type="predicted"/>
<dbReference type="Gene3D" id="3.30.450.30">
    <property type="entry name" value="Dynein light chain 2a, cytoplasmic"/>
    <property type="match status" value="1"/>
</dbReference>
<dbReference type="SUPFAM" id="SSF103196">
    <property type="entry name" value="Roadblock/LC7 domain"/>
    <property type="match status" value="1"/>
</dbReference>
<gene>
    <name evidence="2" type="ORF">ELE36_14850</name>
</gene>
<dbReference type="SMART" id="SM00960">
    <property type="entry name" value="Robl_LC7"/>
    <property type="match status" value="1"/>
</dbReference>
<dbReference type="EMBL" id="CP035704">
    <property type="protein sequence ID" value="QBB71532.1"/>
    <property type="molecule type" value="Genomic_DNA"/>
</dbReference>
<organism evidence="2 3">
    <name type="scientific">Pseudolysobacter antarcticus</name>
    <dbReference type="NCBI Taxonomy" id="2511995"/>
    <lineage>
        <taxon>Bacteria</taxon>
        <taxon>Pseudomonadati</taxon>
        <taxon>Pseudomonadota</taxon>
        <taxon>Gammaproteobacteria</taxon>
        <taxon>Lysobacterales</taxon>
        <taxon>Rhodanobacteraceae</taxon>
        <taxon>Pseudolysobacter</taxon>
    </lineage>
</organism>
<evidence type="ECO:0000313" key="2">
    <source>
        <dbReference type="EMBL" id="QBB71532.1"/>
    </source>
</evidence>
<accession>A0A411HLX2</accession>
<evidence type="ECO:0000313" key="3">
    <source>
        <dbReference type="Proteomes" id="UP000291562"/>
    </source>
</evidence>
<dbReference type="Pfam" id="PF03259">
    <property type="entry name" value="Robl_LC7"/>
    <property type="match status" value="1"/>
</dbReference>
<dbReference type="AlphaFoldDB" id="A0A411HLX2"/>